<reference evidence="1 2" key="1">
    <citation type="journal article" date="2015" name="Stand. Genomic Sci.">
        <title>Genomic Encyclopedia of Bacterial and Archaeal Type Strains, Phase III: the genomes of soil and plant-associated and newly described type strains.</title>
        <authorList>
            <person name="Whitman W.B."/>
            <person name="Woyke T."/>
            <person name="Klenk H.P."/>
            <person name="Zhou Y."/>
            <person name="Lilburn T.G."/>
            <person name="Beck B.J."/>
            <person name="De Vos P."/>
            <person name="Vandamme P."/>
            <person name="Eisen J.A."/>
            <person name="Garrity G."/>
            <person name="Hugenholtz P."/>
            <person name="Kyrpides N.C."/>
        </authorList>
    </citation>
    <scope>NUCLEOTIDE SEQUENCE [LARGE SCALE GENOMIC DNA]</scope>
    <source>
        <strain evidence="1 2">VKM Ac-2541</strain>
    </source>
</reference>
<accession>A0A4R2IUY1</accession>
<evidence type="ECO:0000313" key="2">
    <source>
        <dbReference type="Proteomes" id="UP000295573"/>
    </source>
</evidence>
<dbReference type="Proteomes" id="UP000295573">
    <property type="component" value="Unassembled WGS sequence"/>
</dbReference>
<organism evidence="1 2">
    <name type="scientific">Kribbella antiqua</name>
    <dbReference type="NCBI Taxonomy" id="2512217"/>
    <lineage>
        <taxon>Bacteria</taxon>
        <taxon>Bacillati</taxon>
        <taxon>Actinomycetota</taxon>
        <taxon>Actinomycetes</taxon>
        <taxon>Propionibacteriales</taxon>
        <taxon>Kribbellaceae</taxon>
        <taxon>Kribbella</taxon>
    </lineage>
</organism>
<dbReference type="AlphaFoldDB" id="A0A4R2IUY1"/>
<name>A0A4R2IUY1_9ACTN</name>
<gene>
    <name evidence="1" type="ORF">EV646_10624</name>
</gene>
<dbReference type="OrthoDB" id="3213585at2"/>
<proteinExistence type="predicted"/>
<evidence type="ECO:0000313" key="1">
    <source>
        <dbReference type="EMBL" id="TCO46785.1"/>
    </source>
</evidence>
<protein>
    <recommendedName>
        <fullName evidence="3">GrpE protein</fullName>
    </recommendedName>
</protein>
<keyword evidence="2" id="KW-1185">Reference proteome</keyword>
<dbReference type="RefSeq" id="WP_132149929.1">
    <property type="nucleotide sequence ID" value="NZ_SLWR01000006.1"/>
</dbReference>
<sequence>MDGWRQRKFHKAFRIDEPRWDQEQRDELAKVLAGLEALERAAVASSNEATGPDVDHKALAEAATNLWRAQRKLSGGDTSTQTRQAGRYLQTCRNALTDAGLIVQDHEGDAFHPGRSLEVLVYEEDPALTAETVLETVRPSIYFHAERIQMGQVIVGRPANTTELETSKGSEHA</sequence>
<evidence type="ECO:0008006" key="3">
    <source>
        <dbReference type="Google" id="ProtNLM"/>
    </source>
</evidence>
<dbReference type="EMBL" id="SLWR01000006">
    <property type="protein sequence ID" value="TCO46785.1"/>
    <property type="molecule type" value="Genomic_DNA"/>
</dbReference>
<comment type="caution">
    <text evidence="1">The sequence shown here is derived from an EMBL/GenBank/DDBJ whole genome shotgun (WGS) entry which is preliminary data.</text>
</comment>